<organism evidence="6 7">
    <name type="scientific">Salinimicrobium flavum</name>
    <dbReference type="NCBI Taxonomy" id="1737065"/>
    <lineage>
        <taxon>Bacteria</taxon>
        <taxon>Pseudomonadati</taxon>
        <taxon>Bacteroidota</taxon>
        <taxon>Flavobacteriia</taxon>
        <taxon>Flavobacteriales</taxon>
        <taxon>Flavobacteriaceae</taxon>
        <taxon>Salinimicrobium</taxon>
    </lineage>
</organism>
<feature type="domain" description="PglD N-terminal" evidence="5">
    <location>
        <begin position="3"/>
        <end position="72"/>
    </location>
</feature>
<evidence type="ECO:0000259" key="5">
    <source>
        <dbReference type="Pfam" id="PF17836"/>
    </source>
</evidence>
<dbReference type="SUPFAM" id="SSF51161">
    <property type="entry name" value="Trimeric LpxA-like enzymes"/>
    <property type="match status" value="1"/>
</dbReference>
<dbReference type="PANTHER" id="PTHR43300">
    <property type="entry name" value="ACETYLTRANSFERASE"/>
    <property type="match status" value="1"/>
</dbReference>
<dbReference type="EMBL" id="JBHULT010000010">
    <property type="protein sequence ID" value="MFD2518554.1"/>
    <property type="molecule type" value="Genomic_DNA"/>
</dbReference>
<keyword evidence="7" id="KW-1185">Reference proteome</keyword>
<gene>
    <name evidence="6" type="ORF">ACFSTG_11650</name>
</gene>
<dbReference type="InterPro" id="IPR011004">
    <property type="entry name" value="Trimer_LpxA-like_sf"/>
</dbReference>
<accession>A0ABW5J0C4</accession>
<dbReference type="Pfam" id="PF00132">
    <property type="entry name" value="Hexapep"/>
    <property type="match status" value="2"/>
</dbReference>
<dbReference type="Proteomes" id="UP001597468">
    <property type="component" value="Unassembled WGS sequence"/>
</dbReference>
<dbReference type="PANTHER" id="PTHR43300:SF7">
    <property type="entry name" value="UDP-N-ACETYLBACILLOSAMINE N-ACETYLTRANSFERASE"/>
    <property type="match status" value="1"/>
</dbReference>
<dbReference type="RefSeq" id="WP_380752879.1">
    <property type="nucleotide sequence ID" value="NZ_JBHULT010000010.1"/>
</dbReference>
<dbReference type="InterPro" id="IPR020019">
    <property type="entry name" value="AcTrfase_PglD-like"/>
</dbReference>
<dbReference type="Pfam" id="PF17836">
    <property type="entry name" value="PglD_N"/>
    <property type="match status" value="1"/>
</dbReference>
<keyword evidence="4" id="KW-0012">Acyltransferase</keyword>
<dbReference type="Gene3D" id="3.40.50.20">
    <property type="match status" value="1"/>
</dbReference>
<keyword evidence="2" id="KW-0808">Transferase</keyword>
<evidence type="ECO:0000256" key="1">
    <source>
        <dbReference type="ARBA" id="ARBA00007274"/>
    </source>
</evidence>
<dbReference type="InterPro" id="IPR050179">
    <property type="entry name" value="Trans_hexapeptide_repeat"/>
</dbReference>
<dbReference type="CDD" id="cd03360">
    <property type="entry name" value="LbH_AT_putative"/>
    <property type="match status" value="1"/>
</dbReference>
<dbReference type="InterPro" id="IPR001451">
    <property type="entry name" value="Hexapep"/>
</dbReference>
<protein>
    <submittedName>
        <fullName evidence="6">Acetyltransferase</fullName>
    </submittedName>
</protein>
<keyword evidence="3" id="KW-0677">Repeat</keyword>
<name>A0ABW5J0C4_9FLAO</name>
<evidence type="ECO:0000256" key="4">
    <source>
        <dbReference type="ARBA" id="ARBA00023315"/>
    </source>
</evidence>
<dbReference type="Gene3D" id="2.160.10.10">
    <property type="entry name" value="Hexapeptide repeat proteins"/>
    <property type="match status" value="1"/>
</dbReference>
<dbReference type="PROSITE" id="PS00101">
    <property type="entry name" value="HEXAPEP_TRANSFERASES"/>
    <property type="match status" value="1"/>
</dbReference>
<comment type="similarity">
    <text evidence="1">Belongs to the transferase hexapeptide repeat family.</text>
</comment>
<dbReference type="InterPro" id="IPR041561">
    <property type="entry name" value="PglD_N"/>
</dbReference>
<sequence length="205" mass="21593">MNLYGASGHAKVVIDIIHSRMEEIHYVLDDNPAITGLYDYPVISSFGPEVLRRGTLVTIGDNEIRKKVVDRLDGPIFKAIYHAAAAVDPTVEFGEGTVVMANASINADTIIGKNCIINTGATVEHDCVLGNYVHISPNAALAGGVVVGEGSHIGIGAVVIPGIKIGKWATVGAGAVVIEDVPDNATVVGNPGKIIKYKNEENEQR</sequence>
<evidence type="ECO:0000256" key="3">
    <source>
        <dbReference type="ARBA" id="ARBA00022737"/>
    </source>
</evidence>
<dbReference type="InterPro" id="IPR018357">
    <property type="entry name" value="Hexapep_transf_CS"/>
</dbReference>
<evidence type="ECO:0000313" key="7">
    <source>
        <dbReference type="Proteomes" id="UP001597468"/>
    </source>
</evidence>
<evidence type="ECO:0000256" key="2">
    <source>
        <dbReference type="ARBA" id="ARBA00022679"/>
    </source>
</evidence>
<comment type="caution">
    <text evidence="6">The sequence shown here is derived from an EMBL/GenBank/DDBJ whole genome shotgun (WGS) entry which is preliminary data.</text>
</comment>
<reference evidence="7" key="1">
    <citation type="journal article" date="2019" name="Int. J. Syst. Evol. Microbiol.">
        <title>The Global Catalogue of Microorganisms (GCM) 10K type strain sequencing project: providing services to taxonomists for standard genome sequencing and annotation.</title>
        <authorList>
            <consortium name="The Broad Institute Genomics Platform"/>
            <consortium name="The Broad Institute Genome Sequencing Center for Infectious Disease"/>
            <person name="Wu L."/>
            <person name="Ma J."/>
        </authorList>
    </citation>
    <scope>NUCLEOTIDE SEQUENCE [LARGE SCALE GENOMIC DNA]</scope>
    <source>
        <strain evidence="7">KCTC 42585</strain>
    </source>
</reference>
<dbReference type="NCBIfam" id="TIGR03570">
    <property type="entry name" value="NeuD_NnaD"/>
    <property type="match status" value="1"/>
</dbReference>
<evidence type="ECO:0000313" key="6">
    <source>
        <dbReference type="EMBL" id="MFD2518554.1"/>
    </source>
</evidence>
<proteinExistence type="inferred from homology"/>